<name>A0A7V3ZTP0_UNCW3</name>
<dbReference type="Gene3D" id="3.30.70.2130">
    <property type="entry name" value="Metalloenzyme domain"/>
    <property type="match status" value="1"/>
</dbReference>
<comment type="catalytic activity">
    <reaction evidence="1">
        <text>(2R)-2-phosphoglycerate = (2R)-3-phosphoglycerate</text>
        <dbReference type="Rhea" id="RHEA:15901"/>
        <dbReference type="ChEBI" id="CHEBI:58272"/>
        <dbReference type="ChEBI" id="CHEBI:58289"/>
        <dbReference type="EC" id="5.4.2.12"/>
    </reaction>
</comment>
<evidence type="ECO:0000256" key="2">
    <source>
        <dbReference type="ARBA" id="ARBA00002315"/>
    </source>
</evidence>
<dbReference type="EMBL" id="DTAR01000013">
    <property type="protein sequence ID" value="HGM97441.1"/>
    <property type="molecule type" value="Genomic_DNA"/>
</dbReference>
<dbReference type="EMBL" id="DTDP01000132">
    <property type="protein sequence ID" value="HGK53959.1"/>
    <property type="molecule type" value="Genomic_DNA"/>
</dbReference>
<evidence type="ECO:0000256" key="1">
    <source>
        <dbReference type="ARBA" id="ARBA00000370"/>
    </source>
</evidence>
<dbReference type="GO" id="GO:0006096">
    <property type="term" value="P:glycolytic process"/>
    <property type="evidence" value="ECO:0007669"/>
    <property type="project" value="UniProtKB-KW"/>
</dbReference>
<dbReference type="NCBIfam" id="TIGR00306">
    <property type="entry name" value="apgM"/>
    <property type="match status" value="1"/>
</dbReference>
<evidence type="ECO:0000256" key="3">
    <source>
        <dbReference type="ARBA" id="ARBA00004921"/>
    </source>
</evidence>
<proteinExistence type="inferred from homology"/>
<organism evidence="7">
    <name type="scientific">candidate division WOR-3 bacterium</name>
    <dbReference type="NCBI Taxonomy" id="2052148"/>
    <lineage>
        <taxon>Bacteria</taxon>
        <taxon>Bacteria division WOR-3</taxon>
    </lineage>
</organism>
<feature type="domain" description="Metalloenzyme" evidence="6">
    <location>
        <begin position="10"/>
        <end position="381"/>
    </location>
</feature>
<evidence type="ECO:0000256" key="5">
    <source>
        <dbReference type="ARBA" id="ARBA00023152"/>
    </source>
</evidence>
<evidence type="ECO:0000313" key="8">
    <source>
        <dbReference type="EMBL" id="HGM97441.1"/>
    </source>
</evidence>
<keyword evidence="5" id="KW-0324">Glycolysis</keyword>
<evidence type="ECO:0000259" key="6">
    <source>
        <dbReference type="Pfam" id="PF01676"/>
    </source>
</evidence>
<dbReference type="AlphaFoldDB" id="A0A7V3ZTP0"/>
<dbReference type="Gene3D" id="3.40.720.10">
    <property type="entry name" value="Alkaline Phosphatase, subunit A"/>
    <property type="match status" value="1"/>
</dbReference>
<dbReference type="InterPro" id="IPR042253">
    <property type="entry name" value="Pglycerate_mutase_ApgM_sf"/>
</dbReference>
<accession>A0A7V3ZTP0</accession>
<gene>
    <name evidence="8" type="ORF">ENT96_00100</name>
    <name evidence="7" type="ORF">ENU72_02930</name>
</gene>
<dbReference type="InterPro" id="IPR017850">
    <property type="entry name" value="Alkaline_phosphatase_core_sf"/>
</dbReference>
<comment type="pathway">
    <text evidence="3">Carbohydrate degradation.</text>
</comment>
<dbReference type="SUPFAM" id="SSF53649">
    <property type="entry name" value="Alkaline phosphatase-like"/>
    <property type="match status" value="1"/>
</dbReference>
<dbReference type="Pfam" id="PF10143">
    <property type="entry name" value="PhosphMutase"/>
    <property type="match status" value="1"/>
</dbReference>
<dbReference type="PANTHER" id="PTHR31209">
    <property type="entry name" value="COFACTOR-INDEPENDENT PHOSPHOGLYCERATE MUTASE"/>
    <property type="match status" value="1"/>
</dbReference>
<evidence type="ECO:0000313" key="7">
    <source>
        <dbReference type="EMBL" id="HGK53959.1"/>
    </source>
</evidence>
<comment type="caution">
    <text evidence="7">The sequence shown here is derived from an EMBL/GenBank/DDBJ whole genome shotgun (WGS) entry which is preliminary data.</text>
</comment>
<dbReference type="InterPro" id="IPR004456">
    <property type="entry name" value="Pglycerate_mutase_ApgM"/>
</dbReference>
<sequence>MKELIKEGERILLFVIDGIGGLPKDGKTELEKANTPNLDKLAEKSVLGLLEPMPPGITPGSGPAHLSIFGYDPLKYNIGRGVLEALGGGIPLTRDDLAIRGNFCTIDKDGIIIDRRAGRIETEECARLVKKISERIKEIEGVKISFYPGKEHRFVIVLRGKGISDKIKETDPQKEGIKPYPPEPVEKEAELSSRVLSKMLEEIKNILKDEKANFILMRGYAKSPEIETFYEKYSLKALGIAYYPMYRGLARLVGMDVADSKSFEESIEILKEKHKEYDFVYLHFKETDKAGEDGDFEKKVKEIERVDKYIPEILKCDFKVIAITGDHSTPWKLKSHSWHPCPLLLYSEYAGVDDTKRFTEREAIKGYLGKIKGWELMPILLANAKRLLKYGA</sequence>
<dbReference type="GO" id="GO:0046872">
    <property type="term" value="F:metal ion binding"/>
    <property type="evidence" value="ECO:0007669"/>
    <property type="project" value="InterPro"/>
</dbReference>
<dbReference type="GO" id="GO:0004619">
    <property type="term" value="F:phosphoglycerate mutase activity"/>
    <property type="evidence" value="ECO:0007669"/>
    <property type="project" value="UniProtKB-EC"/>
</dbReference>
<protein>
    <submittedName>
        <fullName evidence="7">2,3-bisphosphoglycerate-independent phosphoglycerate mutase</fullName>
    </submittedName>
</protein>
<reference evidence="7" key="1">
    <citation type="journal article" date="2020" name="mSystems">
        <title>Genome- and Community-Level Interaction Insights into Carbon Utilization and Element Cycling Functions of Hydrothermarchaeota in Hydrothermal Sediment.</title>
        <authorList>
            <person name="Zhou Z."/>
            <person name="Liu Y."/>
            <person name="Xu W."/>
            <person name="Pan J."/>
            <person name="Luo Z.H."/>
            <person name="Li M."/>
        </authorList>
    </citation>
    <scope>NUCLEOTIDE SEQUENCE [LARGE SCALE GENOMIC DNA]</scope>
    <source>
        <strain evidence="8">SpSt-626</strain>
        <strain evidence="7">SpSt-695</strain>
    </source>
</reference>
<dbReference type="PIRSF" id="PIRSF006392">
    <property type="entry name" value="IPGAM_arch"/>
    <property type="match status" value="1"/>
</dbReference>
<comment type="similarity">
    <text evidence="4">Belongs to the BPG-independent phosphoglycerate mutase family. A-PGAM subfamily.</text>
</comment>
<dbReference type="InterPro" id="IPR006124">
    <property type="entry name" value="Metalloenzyme"/>
</dbReference>
<dbReference type="PANTHER" id="PTHR31209:SF0">
    <property type="entry name" value="METALLOENZYME DOMAIN-CONTAINING PROTEIN"/>
    <property type="match status" value="1"/>
</dbReference>
<dbReference type="Pfam" id="PF01676">
    <property type="entry name" value="Metalloenzyme"/>
    <property type="match status" value="1"/>
</dbReference>
<dbReference type="CDD" id="cd16011">
    <property type="entry name" value="iPGM_like"/>
    <property type="match status" value="1"/>
</dbReference>
<dbReference type="NCBIfam" id="NF003160">
    <property type="entry name" value="PRK04135.1"/>
    <property type="match status" value="1"/>
</dbReference>
<evidence type="ECO:0000256" key="4">
    <source>
        <dbReference type="ARBA" id="ARBA00005524"/>
    </source>
</evidence>
<comment type="function">
    <text evidence="2">Catalyzes the interconversion of 2-phosphoglycerate and 3-phosphoglycerate.</text>
</comment>